<gene>
    <name evidence="1" type="ORF">KIN20_025076</name>
</gene>
<keyword evidence="2" id="KW-1185">Reference proteome</keyword>
<organism evidence="1 2">
    <name type="scientific">Parelaphostrongylus tenuis</name>
    <name type="common">Meningeal worm</name>
    <dbReference type="NCBI Taxonomy" id="148309"/>
    <lineage>
        <taxon>Eukaryota</taxon>
        <taxon>Metazoa</taxon>
        <taxon>Ecdysozoa</taxon>
        <taxon>Nematoda</taxon>
        <taxon>Chromadorea</taxon>
        <taxon>Rhabditida</taxon>
        <taxon>Rhabditina</taxon>
        <taxon>Rhabditomorpha</taxon>
        <taxon>Strongyloidea</taxon>
        <taxon>Metastrongylidae</taxon>
        <taxon>Parelaphostrongylus</taxon>
    </lineage>
</organism>
<comment type="caution">
    <text evidence="1">The sequence shown here is derived from an EMBL/GenBank/DDBJ whole genome shotgun (WGS) entry which is preliminary data.</text>
</comment>
<name>A0AAD5QU63_PARTN</name>
<accession>A0AAD5QU63</accession>
<protein>
    <submittedName>
        <fullName evidence="1">Uncharacterized protein</fullName>
    </submittedName>
</protein>
<dbReference type="Proteomes" id="UP001196413">
    <property type="component" value="Unassembled WGS sequence"/>
</dbReference>
<reference evidence="1" key="1">
    <citation type="submission" date="2021-06" db="EMBL/GenBank/DDBJ databases">
        <title>Parelaphostrongylus tenuis whole genome reference sequence.</title>
        <authorList>
            <person name="Garwood T.J."/>
            <person name="Larsen P.A."/>
            <person name="Fountain-Jones N.M."/>
            <person name="Garbe J.R."/>
            <person name="Macchietto M.G."/>
            <person name="Kania S.A."/>
            <person name="Gerhold R.W."/>
            <person name="Richards J.E."/>
            <person name="Wolf T.M."/>
        </authorList>
    </citation>
    <scope>NUCLEOTIDE SEQUENCE</scope>
    <source>
        <strain evidence="1">MNPRO001-30</strain>
        <tissue evidence="1">Meninges</tissue>
    </source>
</reference>
<proteinExistence type="predicted"/>
<sequence>MVFIIADSLRPVVSVYGPRRDGRLQILEKALSELPIDCANCGGFLCARQETSSEN</sequence>
<dbReference type="AlphaFoldDB" id="A0AAD5QU63"/>
<dbReference type="EMBL" id="JAHQIW010005094">
    <property type="protein sequence ID" value="KAJ1364888.1"/>
    <property type="molecule type" value="Genomic_DNA"/>
</dbReference>
<evidence type="ECO:0000313" key="2">
    <source>
        <dbReference type="Proteomes" id="UP001196413"/>
    </source>
</evidence>
<evidence type="ECO:0000313" key="1">
    <source>
        <dbReference type="EMBL" id="KAJ1364888.1"/>
    </source>
</evidence>